<feature type="region of interest" description="Disordered" evidence="1">
    <location>
        <begin position="122"/>
        <end position="169"/>
    </location>
</feature>
<dbReference type="Proteomes" id="UP001165083">
    <property type="component" value="Unassembled WGS sequence"/>
</dbReference>
<dbReference type="EMBL" id="BSXW01000679">
    <property type="protein sequence ID" value="GMF27816.1"/>
    <property type="molecule type" value="Genomic_DNA"/>
</dbReference>
<reference evidence="2" key="1">
    <citation type="submission" date="2023-04" db="EMBL/GenBank/DDBJ databases">
        <title>Phytophthora lilii NBRC 32176.</title>
        <authorList>
            <person name="Ichikawa N."/>
            <person name="Sato H."/>
            <person name="Tonouchi N."/>
        </authorList>
    </citation>
    <scope>NUCLEOTIDE SEQUENCE</scope>
    <source>
        <strain evidence="2">NBRC 32176</strain>
    </source>
</reference>
<accession>A0A9W6WUG3</accession>
<proteinExistence type="predicted"/>
<feature type="compositionally biased region" description="Low complexity" evidence="1">
    <location>
        <begin position="135"/>
        <end position="163"/>
    </location>
</feature>
<feature type="region of interest" description="Disordered" evidence="1">
    <location>
        <begin position="194"/>
        <end position="225"/>
    </location>
</feature>
<keyword evidence="3" id="KW-1185">Reference proteome</keyword>
<comment type="caution">
    <text evidence="2">The sequence shown here is derived from an EMBL/GenBank/DDBJ whole genome shotgun (WGS) entry which is preliminary data.</text>
</comment>
<evidence type="ECO:0000313" key="3">
    <source>
        <dbReference type="Proteomes" id="UP001165083"/>
    </source>
</evidence>
<dbReference type="OrthoDB" id="168156at2759"/>
<evidence type="ECO:0000256" key="1">
    <source>
        <dbReference type="SAM" id="MobiDB-lite"/>
    </source>
</evidence>
<name>A0A9W6WUG3_9STRA</name>
<feature type="compositionally biased region" description="Basic residues" evidence="1">
    <location>
        <begin position="123"/>
        <end position="134"/>
    </location>
</feature>
<dbReference type="AlphaFoldDB" id="A0A9W6WUG3"/>
<sequence>MCLLRQTTPPLVLPVGYSSDTATTDRSGARATVRGPIRADSSEANERERTQMGGTISVCGLRAGDDRDLQLVHFARDADRPAGERGRSLSSATDSSVVSILSNSEQLVPDAFLPKDIQVLSQRRQRHGHHHHLASRSSYAYSGKNSSRGSSRVSSNASSRGAGTVRVVRNHTDAIPASISKNITFGMKTASSSFGYSDDDEAANPAAGSRRVDNSSLSVQELRVK</sequence>
<protein>
    <submittedName>
        <fullName evidence="2">Unnamed protein product</fullName>
    </submittedName>
</protein>
<gene>
    <name evidence="2" type="ORF">Plil01_001166700</name>
</gene>
<evidence type="ECO:0000313" key="2">
    <source>
        <dbReference type="EMBL" id="GMF27816.1"/>
    </source>
</evidence>
<organism evidence="2 3">
    <name type="scientific">Phytophthora lilii</name>
    <dbReference type="NCBI Taxonomy" id="2077276"/>
    <lineage>
        <taxon>Eukaryota</taxon>
        <taxon>Sar</taxon>
        <taxon>Stramenopiles</taxon>
        <taxon>Oomycota</taxon>
        <taxon>Peronosporomycetes</taxon>
        <taxon>Peronosporales</taxon>
        <taxon>Peronosporaceae</taxon>
        <taxon>Phytophthora</taxon>
    </lineage>
</organism>